<dbReference type="EMBL" id="JAVDQK010000010">
    <property type="protein sequence ID" value="MDR6220045.1"/>
    <property type="molecule type" value="Genomic_DNA"/>
</dbReference>
<gene>
    <name evidence="1" type="ORF">J2Y00_003656</name>
</gene>
<name>A0AAE3XH08_9DEIO</name>
<evidence type="ECO:0000313" key="1">
    <source>
        <dbReference type="EMBL" id="MDR6220045.1"/>
    </source>
</evidence>
<dbReference type="AlphaFoldDB" id="A0AAE3XH08"/>
<evidence type="ECO:0000313" key="2">
    <source>
        <dbReference type="Proteomes" id="UP001185331"/>
    </source>
</evidence>
<organism evidence="1 2">
    <name type="scientific">Deinococcus soli</name>
    <name type="common">ex Cha et al. 2016</name>
    <dbReference type="NCBI Taxonomy" id="1309411"/>
    <lineage>
        <taxon>Bacteria</taxon>
        <taxon>Thermotogati</taxon>
        <taxon>Deinococcota</taxon>
        <taxon>Deinococci</taxon>
        <taxon>Deinococcales</taxon>
        <taxon>Deinococcaceae</taxon>
        <taxon>Deinococcus</taxon>
    </lineage>
</organism>
<proteinExistence type="predicted"/>
<sequence length="72" mass="7933">MQRLTSLDGLNAGDAVRVNATCRIPECRGRTGTVQGMYAPQPEFGNPAEFLVDVDFILRPLRRDEFDVPAAP</sequence>
<comment type="caution">
    <text evidence="1">The sequence shown here is derived from an EMBL/GenBank/DDBJ whole genome shotgun (WGS) entry which is preliminary data.</text>
</comment>
<dbReference type="Proteomes" id="UP001185331">
    <property type="component" value="Unassembled WGS sequence"/>
</dbReference>
<protein>
    <submittedName>
        <fullName evidence="1">Uncharacterized protein</fullName>
    </submittedName>
</protein>
<accession>A0AAE3XH08</accession>
<dbReference type="RefSeq" id="WP_309869687.1">
    <property type="nucleotide sequence ID" value="NZ_JAVDQK010000010.1"/>
</dbReference>
<reference evidence="1" key="1">
    <citation type="submission" date="2023-07" db="EMBL/GenBank/DDBJ databases">
        <title>Sorghum-associated microbial communities from plants grown in Nebraska, USA.</title>
        <authorList>
            <person name="Schachtman D."/>
        </authorList>
    </citation>
    <scope>NUCLEOTIDE SEQUENCE</scope>
    <source>
        <strain evidence="1">BE330</strain>
    </source>
</reference>